<dbReference type="RefSeq" id="WP_130922935.1">
    <property type="nucleotide sequence ID" value="NZ_JAANOL010000002.1"/>
</dbReference>
<dbReference type="AlphaFoldDB" id="A0A4Q9BE63"/>
<dbReference type="InterPro" id="IPR018510">
    <property type="entry name" value="DAP_epimerase_AS"/>
</dbReference>
<dbReference type="Proteomes" id="UP000293583">
    <property type="component" value="Unassembled WGS sequence"/>
</dbReference>
<dbReference type="EMBL" id="SEWY01000002">
    <property type="protein sequence ID" value="TBH74482.1"/>
    <property type="molecule type" value="Genomic_DNA"/>
</dbReference>
<dbReference type="EC" id="5.1.1.7" evidence="3 8"/>
<evidence type="ECO:0000256" key="3">
    <source>
        <dbReference type="ARBA" id="ARBA00013080"/>
    </source>
</evidence>
<feature type="site" description="Could be important to modulate the pK values of the two catalytic cysteine residues" evidence="8">
    <location>
        <position position="186"/>
    </location>
</feature>
<gene>
    <name evidence="8" type="primary">dapF</name>
    <name evidence="10" type="ORF">EWU20_04880</name>
</gene>
<comment type="similarity">
    <text evidence="2 8">Belongs to the diaminopimelate epimerase family.</text>
</comment>
<keyword evidence="11" id="KW-1185">Reference proteome</keyword>
<feature type="active site" description="Proton acceptor" evidence="8">
    <location>
        <position position="196"/>
    </location>
</feature>
<feature type="binding site" evidence="8">
    <location>
        <position position="11"/>
    </location>
    <ligand>
        <name>substrate</name>
    </ligand>
</feature>
<evidence type="ECO:0000313" key="11">
    <source>
        <dbReference type="Proteomes" id="UP000293583"/>
    </source>
</evidence>
<evidence type="ECO:0000256" key="4">
    <source>
        <dbReference type="ARBA" id="ARBA00022605"/>
    </source>
</evidence>
<comment type="subunit">
    <text evidence="8">Homodimer.</text>
</comment>
<dbReference type="NCBIfam" id="TIGR00652">
    <property type="entry name" value="DapF"/>
    <property type="match status" value="1"/>
</dbReference>
<dbReference type="GO" id="GO:0008837">
    <property type="term" value="F:diaminopimelate epimerase activity"/>
    <property type="evidence" value="ECO:0007669"/>
    <property type="project" value="UniProtKB-UniRule"/>
</dbReference>
<comment type="subcellular location">
    <subcellularLocation>
        <location evidence="8">Cytoplasm</location>
    </subcellularLocation>
</comment>
<evidence type="ECO:0000256" key="2">
    <source>
        <dbReference type="ARBA" id="ARBA00010219"/>
    </source>
</evidence>
<evidence type="ECO:0000256" key="7">
    <source>
        <dbReference type="ARBA" id="ARBA00051712"/>
    </source>
</evidence>
<keyword evidence="8" id="KW-0963">Cytoplasm</keyword>
<keyword evidence="4 8" id="KW-0028">Amino-acid biosynthesis</keyword>
<evidence type="ECO:0000256" key="9">
    <source>
        <dbReference type="PROSITE-ProRule" id="PRU10125"/>
    </source>
</evidence>
<dbReference type="Pfam" id="PF01678">
    <property type="entry name" value="DAP_epimerase"/>
    <property type="match status" value="2"/>
</dbReference>
<dbReference type="Gene3D" id="3.10.310.10">
    <property type="entry name" value="Diaminopimelate Epimerase, Chain A, domain 1"/>
    <property type="match status" value="2"/>
</dbReference>
<keyword evidence="6 8" id="KW-0413">Isomerase</keyword>
<dbReference type="PANTHER" id="PTHR31689">
    <property type="entry name" value="DIAMINOPIMELATE EPIMERASE, CHLOROPLASTIC"/>
    <property type="match status" value="1"/>
</dbReference>
<keyword evidence="5 8" id="KW-0457">Lysine biosynthesis</keyword>
<organism evidence="10 11">
    <name type="scientific">Aquirufa antheringensis</name>
    <dbReference type="NCBI Taxonomy" id="2516559"/>
    <lineage>
        <taxon>Bacteria</taxon>
        <taxon>Pseudomonadati</taxon>
        <taxon>Bacteroidota</taxon>
        <taxon>Cytophagia</taxon>
        <taxon>Cytophagales</taxon>
        <taxon>Flectobacillaceae</taxon>
        <taxon>Aquirufa</taxon>
    </lineage>
</organism>
<dbReference type="OrthoDB" id="9805408at2"/>
<feature type="binding site" evidence="8">
    <location>
        <begin position="186"/>
        <end position="187"/>
    </location>
    <ligand>
        <name>substrate</name>
    </ligand>
</feature>
<comment type="caution">
    <text evidence="10">The sequence shown here is derived from an EMBL/GenBank/DDBJ whole genome shotgun (WGS) entry which is preliminary data.</text>
</comment>
<comment type="caution">
    <text evidence="8">Lacks conserved residue(s) required for the propagation of feature annotation.</text>
</comment>
<accession>A0A4Q9BE63</accession>
<dbReference type="GO" id="GO:0009089">
    <property type="term" value="P:lysine biosynthetic process via diaminopimelate"/>
    <property type="evidence" value="ECO:0007669"/>
    <property type="project" value="UniProtKB-UniRule"/>
</dbReference>
<comment type="catalytic activity">
    <reaction evidence="7 8">
        <text>(2S,6S)-2,6-diaminopimelate = meso-2,6-diaminopimelate</text>
        <dbReference type="Rhea" id="RHEA:15393"/>
        <dbReference type="ChEBI" id="CHEBI:57609"/>
        <dbReference type="ChEBI" id="CHEBI:57791"/>
        <dbReference type="EC" id="5.1.1.7"/>
    </reaction>
</comment>
<feature type="binding site" evidence="8">
    <location>
        <position position="168"/>
    </location>
    <ligand>
        <name>substrate</name>
    </ligand>
</feature>
<evidence type="ECO:0000256" key="8">
    <source>
        <dbReference type="HAMAP-Rule" id="MF_00197"/>
    </source>
</evidence>
<dbReference type="HAMAP" id="MF_00197">
    <property type="entry name" value="DAP_epimerase"/>
    <property type="match status" value="1"/>
</dbReference>
<feature type="site" description="Could be important to modulate the pK values of the two catalytic cysteine residues" evidence="8">
    <location>
        <position position="135"/>
    </location>
</feature>
<protein>
    <recommendedName>
        <fullName evidence="3 8">Diaminopimelate epimerase</fullName>
        <shortName evidence="8">DAP epimerase</shortName>
        <ecNumber evidence="3 8">5.1.1.7</ecNumber>
    </recommendedName>
    <alternativeName>
        <fullName evidence="8">PLP-independent amino acid racemase</fullName>
    </alternativeName>
</protein>
<sequence>MHFYKYQGTGNDFVVVDDRAKTFGLDQEAIALLCHRRFGIGADGFMLLQEAEGYDFRMVYYNSDGTEGTMCGNGGRCLVRFAADLGIVTEKAHFIAVDGPHLAYITPETISLQMMDVPGIEQHNDDYFTNTGSPHFVRFTNQVQFYDVKNTGAAIRYSEAYQPMNGTNANFVEKLDDQTLFVRTYERGVEDETYSCGTGVTAAALVAKTFKNVQTPIKIKTLGGELAVNFDGDAITGFTNIFLIGPAKQVFTGTIFA</sequence>
<dbReference type="InterPro" id="IPR001653">
    <property type="entry name" value="DAP_epimerase_DapF"/>
</dbReference>
<feature type="active site" description="Proton donor" evidence="8">
    <location>
        <position position="71"/>
    </location>
</feature>
<dbReference type="PROSITE" id="PS01326">
    <property type="entry name" value="DAP_EPIMERASE"/>
    <property type="match status" value="1"/>
</dbReference>
<feature type="active site" evidence="9">
    <location>
        <position position="71"/>
    </location>
</feature>
<feature type="binding site" evidence="8">
    <location>
        <position position="62"/>
    </location>
    <ligand>
        <name>substrate</name>
    </ligand>
</feature>
<name>A0A4Q9BE63_9BACT</name>
<dbReference type="UniPathway" id="UPA00034">
    <property type="reaction ID" value="UER00025"/>
</dbReference>
<evidence type="ECO:0000256" key="6">
    <source>
        <dbReference type="ARBA" id="ARBA00023235"/>
    </source>
</evidence>
<comment type="pathway">
    <text evidence="1 8">Amino-acid biosynthesis; L-lysine biosynthesis via DAP pathway; DL-2,6-diaminopimelate from LL-2,6-diaminopimelate: step 1/1.</text>
</comment>
<dbReference type="GO" id="GO:0005829">
    <property type="term" value="C:cytosol"/>
    <property type="evidence" value="ECO:0007669"/>
    <property type="project" value="TreeGrafter"/>
</dbReference>
<feature type="binding site" evidence="8">
    <location>
        <begin position="72"/>
        <end position="73"/>
    </location>
    <ligand>
        <name>substrate</name>
    </ligand>
</feature>
<proteinExistence type="inferred from homology"/>
<dbReference type="SUPFAM" id="SSF54506">
    <property type="entry name" value="Diaminopimelate epimerase-like"/>
    <property type="match status" value="2"/>
</dbReference>
<comment type="function">
    <text evidence="8">Catalyzes the stereoinversion of LL-2,6-diaminopimelate (L,L-DAP) to meso-diaminopimelate (meso-DAP), a precursor of L-lysine and an essential component of the bacterial peptidoglycan.</text>
</comment>
<evidence type="ECO:0000313" key="10">
    <source>
        <dbReference type="EMBL" id="TBH74482.1"/>
    </source>
</evidence>
<reference evidence="10 11" key="1">
    <citation type="submission" date="2019-02" db="EMBL/GenBank/DDBJ databases">
        <title>Genome of a new Bacteroidetes strain.</title>
        <authorList>
            <person name="Pitt A."/>
        </authorList>
    </citation>
    <scope>NUCLEOTIDE SEQUENCE [LARGE SCALE GENOMIC DNA]</scope>
    <source>
        <strain evidence="10 11">103A-SOEBACH</strain>
    </source>
</reference>
<evidence type="ECO:0000256" key="5">
    <source>
        <dbReference type="ARBA" id="ARBA00023154"/>
    </source>
</evidence>
<dbReference type="PANTHER" id="PTHR31689:SF0">
    <property type="entry name" value="DIAMINOPIMELATE EPIMERASE"/>
    <property type="match status" value="1"/>
</dbReference>
<evidence type="ECO:0000256" key="1">
    <source>
        <dbReference type="ARBA" id="ARBA00005196"/>
    </source>
</evidence>
<feature type="binding site" evidence="8">
    <location>
        <begin position="197"/>
        <end position="198"/>
    </location>
    <ligand>
        <name>substrate</name>
    </ligand>
</feature>